<evidence type="ECO:0000256" key="3">
    <source>
        <dbReference type="ARBA" id="ARBA00023004"/>
    </source>
</evidence>
<dbReference type="RefSeq" id="WP_155456043.1">
    <property type="nucleotide sequence ID" value="NZ_WNKX01000019.1"/>
</dbReference>
<keyword evidence="1 4" id="KW-0349">Heme</keyword>
<feature type="domain" description="Cytochrome c" evidence="6">
    <location>
        <begin position="60"/>
        <end position="179"/>
    </location>
</feature>
<evidence type="ECO:0000256" key="1">
    <source>
        <dbReference type="ARBA" id="ARBA00022617"/>
    </source>
</evidence>
<dbReference type="InterPro" id="IPR009056">
    <property type="entry name" value="Cyt_c-like_dom"/>
</dbReference>
<name>A0A6L6QLT4_9BURK</name>
<dbReference type="AlphaFoldDB" id="A0A6L6QLT4"/>
<dbReference type="EMBL" id="WNKX01000019">
    <property type="protein sequence ID" value="MTW13115.1"/>
    <property type="molecule type" value="Genomic_DNA"/>
</dbReference>
<evidence type="ECO:0000256" key="2">
    <source>
        <dbReference type="ARBA" id="ARBA00022723"/>
    </source>
</evidence>
<feature type="signal peptide" evidence="5">
    <location>
        <begin position="1"/>
        <end position="27"/>
    </location>
</feature>
<dbReference type="GO" id="GO:0046872">
    <property type="term" value="F:metal ion binding"/>
    <property type="evidence" value="ECO:0007669"/>
    <property type="project" value="UniProtKB-KW"/>
</dbReference>
<proteinExistence type="predicted"/>
<evidence type="ECO:0000313" key="8">
    <source>
        <dbReference type="Proteomes" id="UP000472320"/>
    </source>
</evidence>
<evidence type="ECO:0000313" key="7">
    <source>
        <dbReference type="EMBL" id="MTW13115.1"/>
    </source>
</evidence>
<dbReference type="PROSITE" id="PS51007">
    <property type="entry name" value="CYTC"/>
    <property type="match status" value="1"/>
</dbReference>
<dbReference type="InterPro" id="IPR036909">
    <property type="entry name" value="Cyt_c-like_dom_sf"/>
</dbReference>
<dbReference type="OrthoDB" id="9811281at2"/>
<keyword evidence="8" id="KW-1185">Reference proteome</keyword>
<accession>A0A6L6QLT4</accession>
<evidence type="ECO:0000256" key="5">
    <source>
        <dbReference type="SAM" id="SignalP"/>
    </source>
</evidence>
<evidence type="ECO:0000256" key="4">
    <source>
        <dbReference type="PROSITE-ProRule" id="PRU00433"/>
    </source>
</evidence>
<comment type="caution">
    <text evidence="7">The sequence shown here is derived from an EMBL/GenBank/DDBJ whole genome shotgun (WGS) entry which is preliminary data.</text>
</comment>
<keyword evidence="3 4" id="KW-0408">Iron</keyword>
<dbReference type="GO" id="GO:0009055">
    <property type="term" value="F:electron transfer activity"/>
    <property type="evidence" value="ECO:0007669"/>
    <property type="project" value="InterPro"/>
</dbReference>
<keyword evidence="2 4" id="KW-0479">Metal-binding</keyword>
<keyword evidence="5" id="KW-0732">Signal</keyword>
<feature type="chain" id="PRO_5027018105" evidence="5">
    <location>
        <begin position="28"/>
        <end position="189"/>
    </location>
</feature>
<dbReference type="Proteomes" id="UP000472320">
    <property type="component" value="Unassembled WGS sequence"/>
</dbReference>
<gene>
    <name evidence="7" type="ORF">GM658_21135</name>
</gene>
<organism evidence="7 8">
    <name type="scientific">Massilia eburnea</name>
    <dbReference type="NCBI Taxonomy" id="1776165"/>
    <lineage>
        <taxon>Bacteria</taxon>
        <taxon>Pseudomonadati</taxon>
        <taxon>Pseudomonadota</taxon>
        <taxon>Betaproteobacteria</taxon>
        <taxon>Burkholderiales</taxon>
        <taxon>Oxalobacteraceae</taxon>
        <taxon>Telluria group</taxon>
        <taxon>Massilia</taxon>
    </lineage>
</organism>
<dbReference type="Gene3D" id="1.10.760.10">
    <property type="entry name" value="Cytochrome c-like domain"/>
    <property type="match status" value="1"/>
</dbReference>
<protein>
    <submittedName>
        <fullName evidence="7">Cytochrome C</fullName>
    </submittedName>
</protein>
<dbReference type="GO" id="GO:0020037">
    <property type="term" value="F:heme binding"/>
    <property type="evidence" value="ECO:0007669"/>
    <property type="project" value="InterPro"/>
</dbReference>
<evidence type="ECO:0000259" key="6">
    <source>
        <dbReference type="PROSITE" id="PS51007"/>
    </source>
</evidence>
<reference evidence="7 8" key="1">
    <citation type="submission" date="2019-11" db="EMBL/GenBank/DDBJ databases">
        <title>Type strains purchased from KCTC, JCM and DSMZ.</title>
        <authorList>
            <person name="Lu H."/>
        </authorList>
    </citation>
    <scope>NUCLEOTIDE SEQUENCE [LARGE SCALE GENOMIC DNA]</scope>
    <source>
        <strain evidence="7 8">JCM 31587</strain>
    </source>
</reference>
<dbReference type="SUPFAM" id="SSF46626">
    <property type="entry name" value="Cytochrome c"/>
    <property type="match status" value="1"/>
</dbReference>
<sequence>MTTSLMPRRAAWMICAAVAATALPAFADDNHDSGSESRIRRGYEIVPKGVKLDMMGKNRAMVGLGSYIVNSSGCIDCHSHPSYAPGGDPFKGQPEMINTAQYLSGGRMFGPFIKAPNLTPDNAGKPAGLTLAQFIQTLRTGHNPNDPPGEILQVMPWPAFSKKTNEELTAIYEYLRAIPPLPDNPNPGP</sequence>